<dbReference type="OrthoDB" id="306707at2"/>
<keyword evidence="2" id="KW-1185">Reference proteome</keyword>
<dbReference type="InterPro" id="IPR006379">
    <property type="entry name" value="HAD-SF_hydro_IIB"/>
</dbReference>
<dbReference type="Gene3D" id="3.30.1240.10">
    <property type="match status" value="1"/>
</dbReference>
<organism evidence="1 2">
    <name type="scientific">Eggerthia catenaformis OT 569 = DSM 20559</name>
    <dbReference type="NCBI Taxonomy" id="999415"/>
    <lineage>
        <taxon>Bacteria</taxon>
        <taxon>Bacillati</taxon>
        <taxon>Bacillota</taxon>
        <taxon>Erysipelotrichia</taxon>
        <taxon>Erysipelotrichales</taxon>
        <taxon>Coprobacillaceae</taxon>
        <taxon>Eggerthia</taxon>
    </lineage>
</organism>
<dbReference type="PATRIC" id="fig|999415.3.peg.1277"/>
<dbReference type="GO" id="GO:0005829">
    <property type="term" value="C:cytosol"/>
    <property type="evidence" value="ECO:0007669"/>
    <property type="project" value="TreeGrafter"/>
</dbReference>
<dbReference type="Proteomes" id="UP000011758">
    <property type="component" value="Unassembled WGS sequence"/>
</dbReference>
<dbReference type="InterPro" id="IPR036412">
    <property type="entry name" value="HAD-like_sf"/>
</dbReference>
<dbReference type="PANTHER" id="PTHR10000">
    <property type="entry name" value="PHOSPHOSERINE PHOSPHATASE"/>
    <property type="match status" value="1"/>
</dbReference>
<dbReference type="eggNOG" id="COG0561">
    <property type="taxonomic scope" value="Bacteria"/>
</dbReference>
<keyword evidence="1" id="KW-0378">Hydrolase</keyword>
<accession>M2NDM8</accession>
<dbReference type="AlphaFoldDB" id="M2NDM8"/>
<dbReference type="PANTHER" id="PTHR10000:SF8">
    <property type="entry name" value="HAD SUPERFAMILY HYDROLASE-LIKE, TYPE 3"/>
    <property type="match status" value="1"/>
</dbReference>
<evidence type="ECO:0000313" key="2">
    <source>
        <dbReference type="Proteomes" id="UP000011758"/>
    </source>
</evidence>
<dbReference type="STRING" id="999415.HMPREF9943_01259"/>
<comment type="caution">
    <text evidence="1">The sequence shown here is derived from an EMBL/GenBank/DDBJ whole genome shotgun (WGS) entry which is preliminary data.</text>
</comment>
<reference evidence="1 2" key="1">
    <citation type="submission" date="2013-02" db="EMBL/GenBank/DDBJ databases">
        <title>The Genome Sequence of Lactobacillus catenaformis F0143.</title>
        <authorList>
            <consortium name="The Broad Institute Genome Sequencing Platform"/>
            <person name="Earl A."/>
            <person name="Ward D."/>
            <person name="Feldgarden M."/>
            <person name="Gevers D."/>
            <person name="Izard J."/>
            <person name="Blanton J.M."/>
            <person name="Mathney J."/>
            <person name="Dewhirst F.E."/>
            <person name="Young S.K."/>
            <person name="Zeng Q."/>
            <person name="Gargeya S."/>
            <person name="Fitzgerald M."/>
            <person name="Haas B."/>
            <person name="Abouelleil A."/>
            <person name="Alvarado L."/>
            <person name="Arachchi H.M."/>
            <person name="Berlin A."/>
            <person name="Chapman S.B."/>
            <person name="Gearin G."/>
            <person name="Goldberg J."/>
            <person name="Griggs A."/>
            <person name="Gujja S."/>
            <person name="Hansen M."/>
            <person name="Heiman D."/>
            <person name="Howarth C."/>
            <person name="Larimer J."/>
            <person name="Lui A."/>
            <person name="MacDonald P.J.P."/>
            <person name="McCowen C."/>
            <person name="Montmayeur A."/>
            <person name="Murphy C."/>
            <person name="Neiman D."/>
            <person name="Pearson M."/>
            <person name="Priest M."/>
            <person name="Roberts A."/>
            <person name="Saif S."/>
            <person name="Shea T."/>
            <person name="Sisk P."/>
            <person name="Stolte C."/>
            <person name="Sykes S."/>
            <person name="Wortman J."/>
            <person name="Nusbaum C."/>
            <person name="Birren B."/>
        </authorList>
    </citation>
    <scope>NUCLEOTIDE SEQUENCE [LARGE SCALE GENOMIC DNA]</scope>
    <source>
        <strain evidence="1 2">OT 569</strain>
    </source>
</reference>
<evidence type="ECO:0000313" key="1">
    <source>
        <dbReference type="EMBL" id="EMD16333.1"/>
    </source>
</evidence>
<dbReference type="RefSeq" id="WP_004803210.1">
    <property type="nucleotide sequence ID" value="NZ_KB446648.1"/>
</dbReference>
<dbReference type="EMBL" id="AGEJ01000021">
    <property type="protein sequence ID" value="EMD16333.1"/>
    <property type="molecule type" value="Genomic_DNA"/>
</dbReference>
<proteinExistence type="predicted"/>
<dbReference type="Gene3D" id="3.40.50.1000">
    <property type="entry name" value="HAD superfamily/HAD-like"/>
    <property type="match status" value="1"/>
</dbReference>
<dbReference type="BioCyc" id="ECAT999415-HMP:GTTI-1293-MONOMER"/>
<dbReference type="Pfam" id="PF08282">
    <property type="entry name" value="Hydrolase_3"/>
    <property type="match status" value="1"/>
</dbReference>
<dbReference type="NCBIfam" id="TIGR01484">
    <property type="entry name" value="HAD-SF-IIB"/>
    <property type="match status" value="1"/>
</dbReference>
<dbReference type="SUPFAM" id="SSF56784">
    <property type="entry name" value="HAD-like"/>
    <property type="match status" value="1"/>
</dbReference>
<dbReference type="GO" id="GO:0016791">
    <property type="term" value="F:phosphatase activity"/>
    <property type="evidence" value="ECO:0007669"/>
    <property type="project" value="TreeGrafter"/>
</dbReference>
<sequence length="247" mass="28423">MYLLASDFDNTLYFNGSFHQEDLEAIKRFQNTGHKFGVCTGRQLNGITIPSIGYDISYDFYITCSGAMILDKHQHIIFEKTIPYHFVKEINQKINAWISISSDNKVYVCGTNKKLPPDMGTKIDSLNDLKIEEVTDFNFHFKSSELKEAKLCCDYINTYYQDYMIAFQNNEHVDVAPVNCSKGNGLKFMEKYYMSQKTIAIGDSWNDITMLDAASMAYCFNYSPKELKKKADMIIHSVNECINDILQ</sequence>
<dbReference type="InterPro" id="IPR023214">
    <property type="entry name" value="HAD_sf"/>
</dbReference>
<protein>
    <submittedName>
        <fullName evidence="1">Cof-like hydrolase</fullName>
    </submittedName>
</protein>
<dbReference type="GO" id="GO:0000287">
    <property type="term" value="F:magnesium ion binding"/>
    <property type="evidence" value="ECO:0007669"/>
    <property type="project" value="TreeGrafter"/>
</dbReference>
<gene>
    <name evidence="1" type="ORF">HMPREF9943_01259</name>
</gene>
<name>M2NDM8_9FIRM</name>